<keyword evidence="3" id="KW-1185">Reference proteome</keyword>
<organism evidence="2 3">
    <name type="scientific">Winogradskyella pelagia</name>
    <dbReference type="NCBI Taxonomy" id="2819984"/>
    <lineage>
        <taxon>Bacteria</taxon>
        <taxon>Pseudomonadati</taxon>
        <taxon>Bacteroidota</taxon>
        <taxon>Flavobacteriia</taxon>
        <taxon>Flavobacteriales</taxon>
        <taxon>Flavobacteriaceae</taxon>
        <taxon>Winogradskyella</taxon>
    </lineage>
</organism>
<proteinExistence type="predicted"/>
<evidence type="ECO:0000256" key="1">
    <source>
        <dbReference type="ARBA" id="ARBA00022729"/>
    </source>
</evidence>
<dbReference type="InterPro" id="IPR019207">
    <property type="entry name" value="DUF2092"/>
</dbReference>
<name>A0ABS3T0T6_9FLAO</name>
<dbReference type="InterPro" id="IPR029046">
    <property type="entry name" value="LolA/LolB/LppX"/>
</dbReference>
<evidence type="ECO:0000313" key="3">
    <source>
        <dbReference type="Proteomes" id="UP000676776"/>
    </source>
</evidence>
<dbReference type="SUPFAM" id="SSF89392">
    <property type="entry name" value="Prokaryotic lipoproteins and lipoprotein localization factors"/>
    <property type="match status" value="1"/>
</dbReference>
<accession>A0ABS3T0T6</accession>
<gene>
    <name evidence="2" type="ORF">J4050_02060</name>
</gene>
<sequence length="241" mass="27623">MKKLFILIFISSGVLGYSQEMTKVDTVAVNLLSKMSTVIGELTSVTFNLETANDKMNDLRENERHFSTHKIQMVGPDKMAVHSKGDSGNKAIWYNGEILTYYSFDENNYVSLEAPDNIIDMVDDINNRFGIDFPGADIFYPSLVDDVLENFEFVKYLGFKTVDEEECFHVMASNKHMTFQIWINNNAMFTPKRFLIIDKENGHKHYQGTFSNWNINPILPESMFNFRPPTSAKLISILAKS</sequence>
<keyword evidence="1" id="KW-0732">Signal</keyword>
<dbReference type="EMBL" id="JAGEVF010000001">
    <property type="protein sequence ID" value="MBO3115511.1"/>
    <property type="molecule type" value="Genomic_DNA"/>
</dbReference>
<comment type="caution">
    <text evidence="2">The sequence shown here is derived from an EMBL/GenBank/DDBJ whole genome shotgun (WGS) entry which is preliminary data.</text>
</comment>
<dbReference type="RefSeq" id="WP_208152271.1">
    <property type="nucleotide sequence ID" value="NZ_JAGEVF010000001.1"/>
</dbReference>
<protein>
    <submittedName>
        <fullName evidence="2">DUF2092 domain-containing protein</fullName>
    </submittedName>
</protein>
<evidence type="ECO:0000313" key="2">
    <source>
        <dbReference type="EMBL" id="MBO3115511.1"/>
    </source>
</evidence>
<dbReference type="Pfam" id="PF09865">
    <property type="entry name" value="DUF2092"/>
    <property type="match status" value="1"/>
</dbReference>
<reference evidence="2 3" key="1">
    <citation type="submission" date="2021-03" db="EMBL/GenBank/DDBJ databases">
        <title>Winogradskyella sp. nov., isolated from costal sediment.</title>
        <authorList>
            <person name="Gao C."/>
        </authorList>
    </citation>
    <scope>NUCLEOTIDE SEQUENCE [LARGE SCALE GENOMIC DNA]</scope>
    <source>
        <strain evidence="2 3">DF17</strain>
    </source>
</reference>
<dbReference type="Proteomes" id="UP000676776">
    <property type="component" value="Unassembled WGS sequence"/>
</dbReference>
<dbReference type="Gene3D" id="2.50.20.10">
    <property type="entry name" value="Lipoprotein localisation LolA/LolB/LppX"/>
    <property type="match status" value="1"/>
</dbReference>